<dbReference type="InterPro" id="IPR001789">
    <property type="entry name" value="Sig_transdc_resp-reg_receiver"/>
</dbReference>
<dbReference type="RefSeq" id="WP_157729072.1">
    <property type="nucleotide sequence ID" value="NZ_CP022417.1"/>
</dbReference>
<feature type="modified residue" description="4-aspartylphosphate" evidence="2">
    <location>
        <position position="54"/>
    </location>
</feature>
<reference evidence="4 5" key="1">
    <citation type="submission" date="2017-07" db="EMBL/GenBank/DDBJ databases">
        <title>Genome Sequence of Sulfitobacter pseudonitzschiae Strain SMR1 Isolated from a culture of the Diatom Skeletonema marinoi.</title>
        <authorList>
            <person name="Topel M."/>
            <person name="Pinder M.I.M."/>
            <person name="Johansson O.N."/>
            <person name="Kourtchenko O."/>
            <person name="Godhe A."/>
            <person name="Clarke A.K."/>
        </authorList>
    </citation>
    <scope>NUCLEOTIDE SEQUENCE [LARGE SCALE GENOMIC DNA]</scope>
    <source>
        <strain evidence="4 5">SMR1</strain>
        <plasmid evidence="4 5">pSMR1-2</plasmid>
    </source>
</reference>
<dbReference type="AlphaFoldDB" id="A0A221K7T7"/>
<evidence type="ECO:0000256" key="1">
    <source>
        <dbReference type="ARBA" id="ARBA00022553"/>
    </source>
</evidence>
<evidence type="ECO:0000313" key="5">
    <source>
        <dbReference type="Proteomes" id="UP000199754"/>
    </source>
</evidence>
<dbReference type="InterPro" id="IPR011006">
    <property type="entry name" value="CheY-like_superfamily"/>
</dbReference>
<accession>A0A221K7T7</accession>
<dbReference type="Proteomes" id="UP000199754">
    <property type="component" value="Plasmid pSMR1-2"/>
</dbReference>
<dbReference type="Gene3D" id="3.40.50.2300">
    <property type="match status" value="1"/>
</dbReference>
<dbReference type="PANTHER" id="PTHR44591:SF3">
    <property type="entry name" value="RESPONSE REGULATORY DOMAIN-CONTAINING PROTEIN"/>
    <property type="match status" value="1"/>
</dbReference>
<evidence type="ECO:0000313" key="4">
    <source>
        <dbReference type="EMBL" id="ASM74933.1"/>
    </source>
</evidence>
<dbReference type="SUPFAM" id="SSF52172">
    <property type="entry name" value="CheY-like"/>
    <property type="match status" value="1"/>
</dbReference>
<dbReference type="EMBL" id="CP022417">
    <property type="protein sequence ID" value="ASM74933.1"/>
    <property type="molecule type" value="Genomic_DNA"/>
</dbReference>
<evidence type="ECO:0000256" key="2">
    <source>
        <dbReference type="PROSITE-ProRule" id="PRU00169"/>
    </source>
</evidence>
<dbReference type="PROSITE" id="PS50110">
    <property type="entry name" value="RESPONSE_REGULATORY"/>
    <property type="match status" value="1"/>
</dbReference>
<geneLocation type="plasmid" evidence="4 5">
    <name>pSMR1-2</name>
</geneLocation>
<dbReference type="CDD" id="cd17574">
    <property type="entry name" value="REC_OmpR"/>
    <property type="match status" value="1"/>
</dbReference>
<feature type="domain" description="Response regulatory" evidence="3">
    <location>
        <begin position="2"/>
        <end position="121"/>
    </location>
</feature>
<keyword evidence="4" id="KW-0614">Plasmid</keyword>
<keyword evidence="5" id="KW-1185">Reference proteome</keyword>
<dbReference type="PANTHER" id="PTHR44591">
    <property type="entry name" value="STRESS RESPONSE REGULATOR PROTEIN 1"/>
    <property type="match status" value="1"/>
</dbReference>
<keyword evidence="1 2" id="KW-0597">Phosphoprotein</keyword>
<sequence>MRILAVDDNPFILDFLPAILQKTDFPDVSVAASGAEALAILAEADAQFDCLLLDIVMPEMDGITLCREIRRLDAYRNTPILMLTLKSDPTSIEQAFAAGANDYITKPFEIKDIANRLRVAKRMMETTDQSPRLDPQTMRAHGLPGIHRFGFEDPVHILGIDQLVLPFSLGNYLSQLARNTLNICQVFAVKIDNIEDLYTNGSSREYASAIAASAQAIAKAVNCPQLLMAYNGSGTILCIVIEEISELWVDLEDKIQAEMDKLDLLYDDGRQMKVALSTGRPIQPYANRTQRVKFTFDRAIRRVDARQKTKLESHSVSEPAS</sequence>
<organism evidence="4 5">
    <name type="scientific">Pseudosulfitobacter pseudonitzschiae</name>
    <dbReference type="NCBI Taxonomy" id="1402135"/>
    <lineage>
        <taxon>Bacteria</taxon>
        <taxon>Pseudomonadati</taxon>
        <taxon>Pseudomonadota</taxon>
        <taxon>Alphaproteobacteria</taxon>
        <taxon>Rhodobacterales</taxon>
        <taxon>Roseobacteraceae</taxon>
        <taxon>Pseudosulfitobacter</taxon>
    </lineage>
</organism>
<gene>
    <name evidence="4" type="primary">srrA</name>
    <name evidence="4" type="ORF">SULPSESMR1_04014</name>
</gene>
<dbReference type="Pfam" id="PF00072">
    <property type="entry name" value="Response_reg"/>
    <property type="match status" value="1"/>
</dbReference>
<dbReference type="OrthoDB" id="7326651at2"/>
<evidence type="ECO:0000259" key="3">
    <source>
        <dbReference type="PROSITE" id="PS50110"/>
    </source>
</evidence>
<proteinExistence type="predicted"/>
<protein>
    <submittedName>
        <fullName evidence="4">Transcriptional regulatory protein SrrA</fullName>
    </submittedName>
</protein>
<dbReference type="InterPro" id="IPR050595">
    <property type="entry name" value="Bact_response_regulator"/>
</dbReference>
<dbReference type="GO" id="GO:0000160">
    <property type="term" value="P:phosphorelay signal transduction system"/>
    <property type="evidence" value="ECO:0007669"/>
    <property type="project" value="InterPro"/>
</dbReference>
<name>A0A221K7T7_9RHOB</name>
<dbReference type="SMART" id="SM00448">
    <property type="entry name" value="REC"/>
    <property type="match status" value="1"/>
</dbReference>
<dbReference type="KEGG" id="spse:SULPSESMR1_04014"/>